<feature type="transmembrane region" description="Helical" evidence="2">
    <location>
        <begin position="134"/>
        <end position="157"/>
    </location>
</feature>
<feature type="domain" description="Urease accessory protein UreH-like transmembrane" evidence="3">
    <location>
        <begin position="9"/>
        <end position="216"/>
    </location>
</feature>
<dbReference type="Proteomes" id="UP000254107">
    <property type="component" value="Unassembled WGS sequence"/>
</dbReference>
<gene>
    <name evidence="4" type="ORF">B5J94_11680</name>
    <name evidence="5" type="ORF">NCTC7911_02248</name>
</gene>
<evidence type="ECO:0000313" key="4">
    <source>
        <dbReference type="EMBL" id="OPH34332.1"/>
    </source>
</evidence>
<evidence type="ECO:0000313" key="7">
    <source>
        <dbReference type="Proteomes" id="UP000254107"/>
    </source>
</evidence>
<accession>A0A1V4GNX7</accession>
<feature type="compositionally biased region" description="Basic and acidic residues" evidence="1">
    <location>
        <begin position="274"/>
        <end position="284"/>
    </location>
</feature>
<keyword evidence="7" id="KW-1185">Reference proteome</keyword>
<feature type="transmembrane region" description="Helical" evidence="2">
    <location>
        <begin position="206"/>
        <end position="228"/>
    </location>
</feature>
<feature type="compositionally biased region" description="Basic and acidic residues" evidence="1">
    <location>
        <begin position="243"/>
        <end position="257"/>
    </location>
</feature>
<evidence type="ECO:0000259" key="3">
    <source>
        <dbReference type="Pfam" id="PF13386"/>
    </source>
</evidence>
<reference evidence="6" key="1">
    <citation type="submission" date="2017-03" db="EMBL/GenBank/DDBJ databases">
        <title>Draft genome sequence of Moraxella equi CCUG 4950T type strain.</title>
        <authorList>
            <person name="Salva-Serra F."/>
            <person name="Engstrom-Jakobsson H."/>
            <person name="Thorell K."/>
            <person name="Jaen-Luchoro D."/>
            <person name="Gonzales-Siles L."/>
            <person name="Karlsson R."/>
            <person name="Yazdan S."/>
            <person name="Boulund F."/>
            <person name="Johnning A."/>
            <person name="Engstrand L."/>
            <person name="Kristiansson E."/>
            <person name="Moore E."/>
        </authorList>
    </citation>
    <scope>NUCLEOTIDE SEQUENCE [LARGE SCALE GENOMIC DNA]</scope>
    <source>
        <strain evidence="6">CCUG 4441</strain>
    </source>
</reference>
<dbReference type="EMBL" id="UGQC01000001">
    <property type="protein sequence ID" value="STZ00836.1"/>
    <property type="molecule type" value="Genomic_DNA"/>
</dbReference>
<dbReference type="Proteomes" id="UP000191025">
    <property type="component" value="Unassembled WGS sequence"/>
</dbReference>
<protein>
    <submittedName>
        <fullName evidence="5">Uncharacterized conserved protein</fullName>
    </submittedName>
</protein>
<dbReference type="GeneID" id="302270778"/>
<feature type="transmembrane region" description="Helical" evidence="2">
    <location>
        <begin position="85"/>
        <end position="104"/>
    </location>
</feature>
<feature type="transmembrane region" description="Helical" evidence="2">
    <location>
        <begin position="169"/>
        <end position="194"/>
    </location>
</feature>
<sequence length="293" mass="31697">MSIVLLAPALAMGFLGSPHCMGMCGGIVTAFGISMKNLSPQKRGMLIATYHTGRLMSYMALGLIATIFGETVLAPFMTGNALPRIVLGLAIVFAALLMLGVPFLNRLEKVGLGLWNRLAPIRQKVLPMDSLPKALGAGLLWGLLPCGLVYGALVMAMSVAATGHEPIMGVLFMLAFGLGTLPMLIMTGATLSWLQQKVKTFNLRKFSGAVMLISGLFVMLSPTVMHLMHGHHHGGHAHHNHEHSHEHGHAHSHEHSHQMSQDAHAGHEHHHGHGEHQHSHEHSSHGHSHDHHH</sequence>
<organism evidence="4 6">
    <name type="scientific">Moraxella lacunata</name>
    <dbReference type="NCBI Taxonomy" id="477"/>
    <lineage>
        <taxon>Bacteria</taxon>
        <taxon>Pseudomonadati</taxon>
        <taxon>Pseudomonadota</taxon>
        <taxon>Gammaproteobacteria</taxon>
        <taxon>Moraxellales</taxon>
        <taxon>Moraxellaceae</taxon>
        <taxon>Moraxella</taxon>
    </lineage>
</organism>
<evidence type="ECO:0000256" key="2">
    <source>
        <dbReference type="SAM" id="Phobius"/>
    </source>
</evidence>
<reference evidence="4" key="2">
    <citation type="submission" date="2017-03" db="EMBL/GenBank/DDBJ databases">
        <authorList>
            <person name="Afonso C.L."/>
            <person name="Miller P.J."/>
            <person name="Scott M.A."/>
            <person name="Spackman E."/>
            <person name="Goraichik I."/>
            <person name="Dimitrov K.M."/>
            <person name="Suarez D.L."/>
            <person name="Swayne D.E."/>
        </authorList>
    </citation>
    <scope>NUCLEOTIDE SEQUENCE</scope>
    <source>
        <strain evidence="4">CCUG 4441</strain>
    </source>
</reference>
<dbReference type="AlphaFoldDB" id="A0A1V4GNX7"/>
<evidence type="ECO:0000313" key="6">
    <source>
        <dbReference type="Proteomes" id="UP000191025"/>
    </source>
</evidence>
<dbReference type="InterPro" id="IPR039447">
    <property type="entry name" value="UreH-like_TM_dom"/>
</dbReference>
<name>A0A1V4GNX7_MORLA</name>
<feature type="transmembrane region" description="Helical" evidence="2">
    <location>
        <begin position="56"/>
        <end position="78"/>
    </location>
</feature>
<keyword evidence="2" id="KW-1133">Transmembrane helix</keyword>
<keyword evidence="2" id="KW-0812">Transmembrane</keyword>
<evidence type="ECO:0000256" key="1">
    <source>
        <dbReference type="SAM" id="MobiDB-lite"/>
    </source>
</evidence>
<keyword evidence="2" id="KW-0472">Membrane</keyword>
<dbReference type="PANTHER" id="PTHR42208">
    <property type="entry name" value="HEAVY METAL TRANSPORTER-RELATED"/>
    <property type="match status" value="1"/>
</dbReference>
<dbReference type="RefSeq" id="WP_062498600.1">
    <property type="nucleotide sequence ID" value="NZ_MXAN01000086.1"/>
</dbReference>
<proteinExistence type="predicted"/>
<feature type="region of interest" description="Disordered" evidence="1">
    <location>
        <begin position="229"/>
        <end position="293"/>
    </location>
</feature>
<feature type="compositionally biased region" description="Basic residues" evidence="1">
    <location>
        <begin position="229"/>
        <end position="242"/>
    </location>
</feature>
<dbReference type="Pfam" id="PF13386">
    <property type="entry name" value="DsbD_2"/>
    <property type="match status" value="1"/>
</dbReference>
<reference evidence="5 7" key="3">
    <citation type="submission" date="2018-06" db="EMBL/GenBank/DDBJ databases">
        <authorList>
            <consortium name="Pathogen Informatics"/>
            <person name="Doyle S."/>
        </authorList>
    </citation>
    <scope>NUCLEOTIDE SEQUENCE [LARGE SCALE GENOMIC DNA]</scope>
    <source>
        <strain evidence="5 7">NCTC7911</strain>
    </source>
</reference>
<dbReference type="EMBL" id="MXAN01000086">
    <property type="protein sequence ID" value="OPH34332.1"/>
    <property type="molecule type" value="Genomic_DNA"/>
</dbReference>
<evidence type="ECO:0000313" key="5">
    <source>
        <dbReference type="EMBL" id="STZ00836.1"/>
    </source>
</evidence>
<dbReference type="PANTHER" id="PTHR42208:SF1">
    <property type="entry name" value="HEAVY METAL TRANSPORTER"/>
    <property type="match status" value="1"/>
</dbReference>